<keyword evidence="7 17" id="KW-0235">DNA replication</keyword>
<gene>
    <name evidence="17 19" type="primary">dnaQ</name>
    <name evidence="19" type="ORF">SCD90_15785</name>
</gene>
<evidence type="ECO:0000256" key="15">
    <source>
        <dbReference type="ARBA" id="ARBA00025483"/>
    </source>
</evidence>
<evidence type="ECO:0000256" key="11">
    <source>
        <dbReference type="ARBA" id="ARBA00022839"/>
    </source>
</evidence>
<dbReference type="InterPro" id="IPR006054">
    <property type="entry name" value="DnaQ"/>
</dbReference>
<evidence type="ECO:0000313" key="19">
    <source>
        <dbReference type="EMBL" id="MDX6807528.1"/>
    </source>
</evidence>
<evidence type="ECO:0000256" key="7">
    <source>
        <dbReference type="ARBA" id="ARBA00022705"/>
    </source>
</evidence>
<comment type="caution">
    <text evidence="19">The sequence shown here is derived from an EMBL/GenBank/DDBJ whole genome shotgun (WGS) entry which is preliminary data.</text>
</comment>
<dbReference type="InterPro" id="IPR006309">
    <property type="entry name" value="DnaQ_proteo"/>
</dbReference>
<proteinExistence type="predicted"/>
<keyword evidence="12 17" id="KW-0460">Magnesium</keyword>
<evidence type="ECO:0000256" key="9">
    <source>
        <dbReference type="ARBA" id="ARBA00022723"/>
    </source>
</evidence>
<comment type="cofactor">
    <cofactor evidence="1 17">
        <name>Mn(2+)</name>
        <dbReference type="ChEBI" id="CHEBI:29035"/>
    </cofactor>
</comment>
<keyword evidence="11 17" id="KW-0269">Exonuclease</keyword>
<evidence type="ECO:0000256" key="17">
    <source>
        <dbReference type="RuleBase" id="RU364087"/>
    </source>
</evidence>
<comment type="cofactor">
    <cofactor evidence="2 17">
        <name>Mg(2+)</name>
        <dbReference type="ChEBI" id="CHEBI:18420"/>
    </cofactor>
</comment>
<dbReference type="InterPro" id="IPR012337">
    <property type="entry name" value="RNaseH-like_sf"/>
</dbReference>
<comment type="catalytic activity">
    <reaction evidence="16 17">
        <text>DNA(n) + a 2'-deoxyribonucleoside 5'-triphosphate = DNA(n+1) + diphosphate</text>
        <dbReference type="Rhea" id="RHEA:22508"/>
        <dbReference type="Rhea" id="RHEA-COMP:17339"/>
        <dbReference type="Rhea" id="RHEA-COMP:17340"/>
        <dbReference type="ChEBI" id="CHEBI:33019"/>
        <dbReference type="ChEBI" id="CHEBI:61560"/>
        <dbReference type="ChEBI" id="CHEBI:173112"/>
        <dbReference type="EC" id="2.7.7.7"/>
    </reaction>
</comment>
<keyword evidence="5 17" id="KW-0808">Transferase</keyword>
<evidence type="ECO:0000256" key="4">
    <source>
        <dbReference type="ARBA" id="ARBA00020352"/>
    </source>
</evidence>
<accession>A0ABU4RTR0</accession>
<evidence type="ECO:0000256" key="13">
    <source>
        <dbReference type="ARBA" id="ARBA00022932"/>
    </source>
</evidence>
<evidence type="ECO:0000313" key="20">
    <source>
        <dbReference type="Proteomes" id="UP001274321"/>
    </source>
</evidence>
<reference evidence="19 20" key="1">
    <citation type="submission" date="2023-11" db="EMBL/GenBank/DDBJ databases">
        <authorList>
            <person name="Bao R."/>
        </authorList>
    </citation>
    <scope>NUCLEOTIDE SEQUENCE [LARGE SCALE GENOMIC DNA]</scope>
    <source>
        <strain evidence="19 20">PJ23</strain>
    </source>
</reference>
<evidence type="ECO:0000256" key="2">
    <source>
        <dbReference type="ARBA" id="ARBA00001946"/>
    </source>
</evidence>
<sequence>MRAIIFDTETTGLECHKGDRVVEIGCIEILNMIPTGQVYHVYINPERDMPEDAFRVHGLSTEFLAGHKCFHEIVDEFLAFVGDDSKLIAHNATFDFGFLNAELGRCGKPPLSLDRMIDTLALARRKHGFASNRLDDLCTRYGINNSHRTKHGALLDAELLAEVYAELMGGRQAVLGLAVDARRMTGGQAEAIRARPVPLAPRLDSEDLAAHAAFVATMGDKALWSAYAEPVSNAAE</sequence>
<evidence type="ECO:0000256" key="14">
    <source>
        <dbReference type="ARBA" id="ARBA00023211"/>
    </source>
</evidence>
<dbReference type="InterPro" id="IPR013520">
    <property type="entry name" value="Ribonucl_H"/>
</dbReference>
<dbReference type="Gene3D" id="3.30.420.10">
    <property type="entry name" value="Ribonuclease H-like superfamily/Ribonuclease H"/>
    <property type="match status" value="1"/>
</dbReference>
<name>A0ABU4RTR0_9HYPH</name>
<evidence type="ECO:0000256" key="3">
    <source>
        <dbReference type="ARBA" id="ARBA00012417"/>
    </source>
</evidence>
<organism evidence="19 20">
    <name type="scientific">Terrihabitans rhizophilus</name>
    <dbReference type="NCBI Taxonomy" id="3092662"/>
    <lineage>
        <taxon>Bacteria</taxon>
        <taxon>Pseudomonadati</taxon>
        <taxon>Pseudomonadota</taxon>
        <taxon>Alphaproteobacteria</taxon>
        <taxon>Hyphomicrobiales</taxon>
        <taxon>Terrihabitans</taxon>
    </lineage>
</organism>
<evidence type="ECO:0000256" key="12">
    <source>
        <dbReference type="ARBA" id="ARBA00022842"/>
    </source>
</evidence>
<keyword evidence="20" id="KW-1185">Reference proteome</keyword>
<dbReference type="SUPFAM" id="SSF53098">
    <property type="entry name" value="Ribonuclease H-like"/>
    <property type="match status" value="1"/>
</dbReference>
<keyword evidence="9 17" id="KW-0479">Metal-binding</keyword>
<dbReference type="EMBL" id="JAXAFJ010000013">
    <property type="protein sequence ID" value="MDX6807528.1"/>
    <property type="molecule type" value="Genomic_DNA"/>
</dbReference>
<evidence type="ECO:0000256" key="10">
    <source>
        <dbReference type="ARBA" id="ARBA00022801"/>
    </source>
</evidence>
<keyword evidence="14 17" id="KW-0464">Manganese</keyword>
<dbReference type="InterPro" id="IPR036397">
    <property type="entry name" value="RNaseH_sf"/>
</dbReference>
<dbReference type="EC" id="2.7.7.7" evidence="3 17"/>
<dbReference type="NCBIfam" id="NF004316">
    <property type="entry name" value="PRK05711.1"/>
    <property type="match status" value="1"/>
</dbReference>
<dbReference type="PANTHER" id="PTHR30231:SF41">
    <property type="entry name" value="DNA POLYMERASE III SUBUNIT EPSILON"/>
    <property type="match status" value="1"/>
</dbReference>
<evidence type="ECO:0000256" key="1">
    <source>
        <dbReference type="ARBA" id="ARBA00001936"/>
    </source>
</evidence>
<dbReference type="PANTHER" id="PTHR30231">
    <property type="entry name" value="DNA POLYMERASE III SUBUNIT EPSILON"/>
    <property type="match status" value="1"/>
</dbReference>
<keyword evidence="8 17" id="KW-0540">Nuclease</keyword>
<dbReference type="CDD" id="cd06131">
    <property type="entry name" value="DNA_pol_III_epsilon_Ecoli_like"/>
    <property type="match status" value="1"/>
</dbReference>
<dbReference type="NCBIfam" id="TIGR00573">
    <property type="entry name" value="dnaq"/>
    <property type="match status" value="1"/>
</dbReference>
<feature type="domain" description="Exonuclease" evidence="18">
    <location>
        <begin position="2"/>
        <end position="173"/>
    </location>
</feature>
<dbReference type="RefSeq" id="WP_319845671.1">
    <property type="nucleotide sequence ID" value="NZ_JAXAFJ010000013.1"/>
</dbReference>
<evidence type="ECO:0000256" key="16">
    <source>
        <dbReference type="ARBA" id="ARBA00049244"/>
    </source>
</evidence>
<comment type="function">
    <text evidence="15 17">DNA polymerase III is a complex, multichain enzyme responsible for most of the replicative synthesis in bacteria. The epsilon subunit contain the editing function and is a proofreading 3'-5' exonuclease.</text>
</comment>
<evidence type="ECO:0000259" key="18">
    <source>
        <dbReference type="SMART" id="SM00479"/>
    </source>
</evidence>
<evidence type="ECO:0000256" key="8">
    <source>
        <dbReference type="ARBA" id="ARBA00022722"/>
    </source>
</evidence>
<dbReference type="SMART" id="SM00479">
    <property type="entry name" value="EXOIII"/>
    <property type="match status" value="1"/>
</dbReference>
<dbReference type="Proteomes" id="UP001274321">
    <property type="component" value="Unassembled WGS sequence"/>
</dbReference>
<keyword evidence="13 17" id="KW-0239">DNA-directed DNA polymerase</keyword>
<evidence type="ECO:0000256" key="5">
    <source>
        <dbReference type="ARBA" id="ARBA00022679"/>
    </source>
</evidence>
<protein>
    <recommendedName>
        <fullName evidence="4 17">DNA polymerase III subunit epsilon</fullName>
        <ecNumber evidence="3 17">2.7.7.7</ecNumber>
    </recommendedName>
</protein>
<evidence type="ECO:0000256" key="6">
    <source>
        <dbReference type="ARBA" id="ARBA00022695"/>
    </source>
</evidence>
<keyword evidence="10 17" id="KW-0378">Hydrolase</keyword>
<dbReference type="GO" id="GO:0003887">
    <property type="term" value="F:DNA-directed DNA polymerase activity"/>
    <property type="evidence" value="ECO:0007669"/>
    <property type="project" value="UniProtKB-EC"/>
</dbReference>
<keyword evidence="6 17" id="KW-0548">Nucleotidyltransferase</keyword>
<dbReference type="NCBIfam" id="TIGR01406">
    <property type="entry name" value="dnaQ_proteo"/>
    <property type="match status" value="1"/>
</dbReference>
<dbReference type="Pfam" id="PF00929">
    <property type="entry name" value="RNase_T"/>
    <property type="match status" value="1"/>
</dbReference>
<comment type="subunit">
    <text evidence="17">DNA polymerase III contains a core (composed of alpha, epsilon and theta chains) that associates with a tau subunit. This core dimerizes to form the POLIII' complex. PolIII' associates with the gamma complex (composed of gamma, delta, delta', psi and chi chains) and with the beta chain to form the complete DNA polymerase III complex.</text>
</comment>